<reference evidence="5 6" key="1">
    <citation type="submission" date="2020-07" db="EMBL/GenBank/DDBJ databases">
        <authorList>
            <person name="Feng H."/>
        </authorList>
    </citation>
    <scope>NUCLEOTIDE SEQUENCE [LARGE SCALE GENOMIC DNA]</scope>
    <source>
        <strain evidence="6">s-10</strain>
    </source>
</reference>
<dbReference type="GO" id="GO:0000272">
    <property type="term" value="P:polysaccharide catabolic process"/>
    <property type="evidence" value="ECO:0007669"/>
    <property type="project" value="UniProtKB-KW"/>
</dbReference>
<evidence type="ECO:0000259" key="4">
    <source>
        <dbReference type="SMART" id="SM00656"/>
    </source>
</evidence>
<comment type="subcellular location">
    <subcellularLocation>
        <location evidence="2">Secreted</location>
    </subcellularLocation>
</comment>
<evidence type="ECO:0000256" key="1">
    <source>
        <dbReference type="ARBA" id="ARBA00023239"/>
    </source>
</evidence>
<dbReference type="RefSeq" id="WP_181750592.1">
    <property type="nucleotide sequence ID" value="NZ_JBHSFL010000012.1"/>
</dbReference>
<gene>
    <name evidence="5" type="ORF">H1191_03390</name>
</gene>
<feature type="domain" description="Pectate lyase" evidence="4">
    <location>
        <begin position="133"/>
        <end position="369"/>
    </location>
</feature>
<accession>A0A7W2A6G2</accession>
<name>A0A7W2A6G2_9BACL</name>
<keyword evidence="6" id="KW-1185">Reference proteome</keyword>
<dbReference type="InterPro" id="IPR002022">
    <property type="entry name" value="Pec_lyase"/>
</dbReference>
<feature type="signal peptide" evidence="3">
    <location>
        <begin position="1"/>
        <end position="23"/>
    </location>
</feature>
<evidence type="ECO:0000256" key="2">
    <source>
        <dbReference type="RuleBase" id="RU361173"/>
    </source>
</evidence>
<dbReference type="Pfam" id="PF00544">
    <property type="entry name" value="Pectate_lyase_4"/>
    <property type="match status" value="1"/>
</dbReference>
<feature type="chain" id="PRO_5030912081" evidence="3">
    <location>
        <begin position="24"/>
        <end position="450"/>
    </location>
</feature>
<dbReference type="PANTHER" id="PTHR31683:SF18">
    <property type="entry name" value="PECTATE LYASE 21-RELATED"/>
    <property type="match status" value="1"/>
</dbReference>
<keyword evidence="2" id="KW-0964">Secreted</keyword>
<sequence>MKKLLSTVLATSLLAVSFTSVHAGGKDPGREVLGPKDGWAAARTENLTGTTGGAAADADHVFTVTNRRELIEALKGDKLTTQENDTPKIIYVRGTIKMNVDEHNQELTAEDYSKGTGYDFEKYLAEYAPEKWGMDEEVYGPLESARAAAQKKQEEQIMVKVGSNTTIIGKGDDAKIIGGGLILDHVQNVIIRNIEFEAPIDYFPQWDPTDGSEGNWNSEYDNISILNGTHHVWIDHNTFSDGAHPDSASGEYFGRPYQQHDGLLDVKNGANYVTVSYNVFQDHDKVTIVGSSDHNGHIDRGKLKVTFHHNHYKNLSQRLPRVRFGEVHVYNNYYEFSKESEYRFDYALGVGVESKIYAENNYFDFDYNVDPSKILKNWKGTSIYEDGSMISGRSKHHRVDLVAAYNRATTDPAQRFNENVGWVPRLYNRIDPTQSVPALVQAQAGAGKLK</sequence>
<dbReference type="InterPro" id="IPR012334">
    <property type="entry name" value="Pectin_lyas_fold"/>
</dbReference>
<dbReference type="PANTHER" id="PTHR31683">
    <property type="entry name" value="PECTATE LYASE 18-RELATED"/>
    <property type="match status" value="1"/>
</dbReference>
<dbReference type="GO" id="GO:0005576">
    <property type="term" value="C:extracellular region"/>
    <property type="evidence" value="ECO:0007669"/>
    <property type="project" value="UniProtKB-SubCell"/>
</dbReference>
<keyword evidence="3" id="KW-0732">Signal</keyword>
<dbReference type="SMART" id="SM00656">
    <property type="entry name" value="Amb_all"/>
    <property type="match status" value="1"/>
</dbReference>
<dbReference type="AlphaFoldDB" id="A0A7W2A6G2"/>
<protein>
    <submittedName>
        <fullName evidence="5">Pectate lyase</fullName>
    </submittedName>
</protein>
<keyword evidence="2" id="KW-0624">Polysaccharide degradation</keyword>
<organism evidence="5 6">
    <name type="scientific">Paenactinomyces guangxiensis</name>
    <dbReference type="NCBI Taxonomy" id="1490290"/>
    <lineage>
        <taxon>Bacteria</taxon>
        <taxon>Bacillati</taxon>
        <taxon>Bacillota</taxon>
        <taxon>Bacilli</taxon>
        <taxon>Bacillales</taxon>
        <taxon>Thermoactinomycetaceae</taxon>
        <taxon>Paenactinomyces</taxon>
    </lineage>
</organism>
<keyword evidence="2" id="KW-0119">Carbohydrate metabolism</keyword>
<dbReference type="InterPro" id="IPR045032">
    <property type="entry name" value="PEL"/>
</dbReference>
<evidence type="ECO:0000313" key="5">
    <source>
        <dbReference type="EMBL" id="MBA4493351.1"/>
    </source>
</evidence>
<evidence type="ECO:0000256" key="3">
    <source>
        <dbReference type="SAM" id="SignalP"/>
    </source>
</evidence>
<dbReference type="SUPFAM" id="SSF51126">
    <property type="entry name" value="Pectin lyase-like"/>
    <property type="match status" value="1"/>
</dbReference>
<evidence type="ECO:0000313" key="6">
    <source>
        <dbReference type="Proteomes" id="UP000535491"/>
    </source>
</evidence>
<proteinExistence type="inferred from homology"/>
<dbReference type="Gene3D" id="2.160.20.10">
    <property type="entry name" value="Single-stranded right-handed beta-helix, Pectin lyase-like"/>
    <property type="match status" value="1"/>
</dbReference>
<dbReference type="InterPro" id="IPR011050">
    <property type="entry name" value="Pectin_lyase_fold/virulence"/>
</dbReference>
<dbReference type="EMBL" id="JACEIQ010000002">
    <property type="protein sequence ID" value="MBA4493351.1"/>
    <property type="molecule type" value="Genomic_DNA"/>
</dbReference>
<comment type="similarity">
    <text evidence="2">Belongs to the polysaccharide lyase 1 family.</text>
</comment>
<dbReference type="GO" id="GO:0030570">
    <property type="term" value="F:pectate lyase activity"/>
    <property type="evidence" value="ECO:0007669"/>
    <property type="project" value="InterPro"/>
</dbReference>
<keyword evidence="1 2" id="KW-0456">Lyase</keyword>
<dbReference type="Proteomes" id="UP000535491">
    <property type="component" value="Unassembled WGS sequence"/>
</dbReference>
<comment type="caution">
    <text evidence="5">The sequence shown here is derived from an EMBL/GenBank/DDBJ whole genome shotgun (WGS) entry which is preliminary data.</text>
</comment>